<reference evidence="2" key="2">
    <citation type="submission" date="2017-05" db="UniProtKB">
        <authorList>
            <consortium name="EnsemblMetazoa"/>
        </authorList>
    </citation>
    <scope>IDENTIFICATION</scope>
</reference>
<dbReference type="Pfam" id="PF03690">
    <property type="entry name" value="MYG1_exonuc"/>
    <property type="match status" value="1"/>
</dbReference>
<dbReference type="EnsemblMetazoa" id="XM_011404784.2">
    <property type="protein sequence ID" value="XP_011403086.2"/>
    <property type="gene ID" value="LOC100636950"/>
</dbReference>
<dbReference type="EnsemblMetazoa" id="Aqu2.1.35566_001">
    <property type="protein sequence ID" value="Aqu2.1.35566_001"/>
    <property type="gene ID" value="Aqu2.1.35566"/>
</dbReference>
<comment type="similarity">
    <text evidence="1">Belongs to the MYG1 family.</text>
</comment>
<dbReference type="STRING" id="400682.A0A1X7V6F7"/>
<proteinExistence type="inferred from homology"/>
<dbReference type="AlphaFoldDB" id="A0A1X7V6F7"/>
<evidence type="ECO:0000256" key="1">
    <source>
        <dbReference type="ARBA" id="ARBA00010105"/>
    </source>
</evidence>
<dbReference type="GO" id="GO:0005737">
    <property type="term" value="C:cytoplasm"/>
    <property type="evidence" value="ECO:0007669"/>
    <property type="project" value="TreeGrafter"/>
</dbReference>
<dbReference type="InParanoid" id="A0A1X7V6F7"/>
<accession>A0A1X7V6F7</accession>
<dbReference type="KEGG" id="aqu:100636950"/>
<dbReference type="Proteomes" id="UP000007879">
    <property type="component" value="Unassembled WGS sequence"/>
</dbReference>
<dbReference type="PANTHER" id="PTHR11215:SF1">
    <property type="entry name" value="MYG1 EXONUCLEASE"/>
    <property type="match status" value="1"/>
</dbReference>
<dbReference type="OrthoDB" id="10265310at2759"/>
<reference evidence="3" key="1">
    <citation type="journal article" date="2010" name="Nature">
        <title>The Amphimedon queenslandica genome and the evolution of animal complexity.</title>
        <authorList>
            <person name="Srivastava M."/>
            <person name="Simakov O."/>
            <person name="Chapman J."/>
            <person name="Fahey B."/>
            <person name="Gauthier M.E."/>
            <person name="Mitros T."/>
            <person name="Richards G.S."/>
            <person name="Conaco C."/>
            <person name="Dacre M."/>
            <person name="Hellsten U."/>
            <person name="Larroux C."/>
            <person name="Putnam N.H."/>
            <person name="Stanke M."/>
            <person name="Adamska M."/>
            <person name="Darling A."/>
            <person name="Degnan S.M."/>
            <person name="Oakley T.H."/>
            <person name="Plachetzki D.C."/>
            <person name="Zhai Y."/>
            <person name="Adamski M."/>
            <person name="Calcino A."/>
            <person name="Cummins S.F."/>
            <person name="Goodstein D.M."/>
            <person name="Harris C."/>
            <person name="Jackson D.J."/>
            <person name="Leys S.P."/>
            <person name="Shu S."/>
            <person name="Woodcroft B.J."/>
            <person name="Vervoort M."/>
            <person name="Kosik K.S."/>
            <person name="Manning G."/>
            <person name="Degnan B.M."/>
            <person name="Rokhsar D.S."/>
        </authorList>
    </citation>
    <scope>NUCLEOTIDE SEQUENCE [LARGE SCALE GENOMIC DNA]</scope>
</reference>
<gene>
    <name evidence="2" type="primary">100636950</name>
</gene>
<evidence type="ECO:0000313" key="3">
    <source>
        <dbReference type="Proteomes" id="UP000007879"/>
    </source>
</evidence>
<protein>
    <submittedName>
        <fullName evidence="2">Uncharacterized protein</fullName>
    </submittedName>
</protein>
<evidence type="ECO:0000313" key="2">
    <source>
        <dbReference type="EnsemblMetazoa" id="Aqu2.1.35566_001"/>
    </source>
</evidence>
<dbReference type="PANTHER" id="PTHR11215">
    <property type="entry name" value="METAL DEPENDENT HYDROLASE - RELATED"/>
    <property type="match status" value="1"/>
</dbReference>
<dbReference type="eggNOG" id="KOG2948">
    <property type="taxonomic scope" value="Eukaryota"/>
</dbReference>
<dbReference type="GO" id="GO:0005634">
    <property type="term" value="C:nucleus"/>
    <property type="evidence" value="ECO:0007669"/>
    <property type="project" value="TreeGrafter"/>
</dbReference>
<sequence length="360" mass="41102">MILLKILRVRHSTSFINSCFPFSSVLRWNTVMSIPKIGTHNGKFHCDEVLACYMLKVLPEYQEAAIVRSRDPQVLDKCDIVVDVGAVYDHDKLRYDHHQRGFNETMHSLSKSTKPWTTKLSSAGLIYYHYGERVLSALTGFSIGSSELASLYDAVYNNFIEEIDAVDNGIQDREGIPKYKITSTIGYRVSRLNSRWNDTDHKPDERFKYAMERVGEEFNDIIQHYKDSWLPARSIVLSAIEKRHEVDASGEVINLEQYCPWVEHLLMLESQMNLKKTIKFVLYPEESGKWRVQAVPLATGSFVNRVSLLEEWRGLRDQELSDLSGIPGCVFVHANGFIGGNSTLDGALSMAMITLQNRKK</sequence>
<organism evidence="2">
    <name type="scientific">Amphimedon queenslandica</name>
    <name type="common">Sponge</name>
    <dbReference type="NCBI Taxonomy" id="400682"/>
    <lineage>
        <taxon>Eukaryota</taxon>
        <taxon>Metazoa</taxon>
        <taxon>Porifera</taxon>
        <taxon>Demospongiae</taxon>
        <taxon>Heteroscleromorpha</taxon>
        <taxon>Haplosclerida</taxon>
        <taxon>Niphatidae</taxon>
        <taxon>Amphimedon</taxon>
    </lineage>
</organism>
<keyword evidence="3" id="KW-1185">Reference proteome</keyword>
<name>A0A1X7V6F7_AMPQE</name>
<dbReference type="InterPro" id="IPR003226">
    <property type="entry name" value="MYG1_exonuclease"/>
</dbReference>